<dbReference type="AlphaFoldDB" id="A7TJ70"/>
<dbReference type="Gene3D" id="2.60.200.20">
    <property type="match status" value="1"/>
</dbReference>
<gene>
    <name evidence="2" type="ORF">Kpol_1004p12</name>
</gene>
<evidence type="ECO:0000313" key="3">
    <source>
        <dbReference type="Proteomes" id="UP000000267"/>
    </source>
</evidence>
<accession>A7TJ70</accession>
<dbReference type="InterPro" id="IPR008984">
    <property type="entry name" value="SMAD_FHA_dom_sf"/>
</dbReference>
<proteinExistence type="predicted"/>
<dbReference type="InterPro" id="IPR050923">
    <property type="entry name" value="Cell_Proc_Reg/RNA_Proc"/>
</dbReference>
<dbReference type="OrthoDB" id="444265at2759"/>
<dbReference type="Pfam" id="PF00498">
    <property type="entry name" value="FHA"/>
    <property type="match status" value="1"/>
</dbReference>
<dbReference type="GO" id="GO:0000398">
    <property type="term" value="P:mRNA splicing, via spliceosome"/>
    <property type="evidence" value="ECO:0007669"/>
    <property type="project" value="EnsemblFungi"/>
</dbReference>
<dbReference type="Proteomes" id="UP000000267">
    <property type="component" value="Unassembled WGS sequence"/>
</dbReference>
<dbReference type="PANTHER" id="PTHR23308">
    <property type="entry name" value="NUCLEAR INHIBITOR OF PROTEIN PHOSPHATASE-1"/>
    <property type="match status" value="1"/>
</dbReference>
<dbReference type="RefSeq" id="XP_001645497.1">
    <property type="nucleotide sequence ID" value="XM_001645447.1"/>
</dbReference>
<dbReference type="FunCoup" id="A7TJ70">
    <property type="interactions" value="146"/>
</dbReference>
<dbReference type="PhylomeDB" id="A7TJ70"/>
<name>A7TJ70_VANPO</name>
<sequence length="215" mass="25095">MDKFRKRPIYRHGDGGNLIKRRRDDSRIKVLPIFEPSGLLELDACGDRGIQLKYAEPDDKIAIETYWKKHRIPMRERNLYQLVMYRKGVRDPIREFDLTEKSSFLIGRDMGKNQKAVDARPEAKEDDDDREEEIVLADIGIPEETCSKQHCVLQFREVDGQLRLYIIDLDSSNGTVLNGEKLPRSRYVELRSCDVITLSEIEQDVDYELVFVMSN</sequence>
<dbReference type="GO" id="GO:0070274">
    <property type="term" value="C:RES complex"/>
    <property type="evidence" value="ECO:0007669"/>
    <property type="project" value="EnsemblFungi"/>
</dbReference>
<dbReference type="STRING" id="436907.A7TJ70"/>
<reference evidence="2 3" key="1">
    <citation type="journal article" date="2007" name="Proc. Natl. Acad. Sci. U.S.A.">
        <title>Independent sorting-out of thousands of duplicated gene pairs in two yeast species descended from a whole-genome duplication.</title>
        <authorList>
            <person name="Scannell D.R."/>
            <person name="Frank A.C."/>
            <person name="Conant G.C."/>
            <person name="Byrne K.P."/>
            <person name="Woolfit M."/>
            <person name="Wolfe K.H."/>
        </authorList>
    </citation>
    <scope>NUCLEOTIDE SEQUENCE [LARGE SCALE GENOMIC DNA]</scope>
    <source>
        <strain evidence="3">ATCC 22028 / DSM 70294 / BCRC 21397 / CBS 2163 / NBRC 10782 / NRRL Y-8283 / UCD 57-17</strain>
    </source>
</reference>
<dbReference type="OMA" id="KCYVMDL"/>
<protein>
    <recommendedName>
        <fullName evidence="1">FHA domain-containing protein</fullName>
    </recommendedName>
</protein>
<dbReference type="eggNOG" id="KOG1882">
    <property type="taxonomic scope" value="Eukaryota"/>
</dbReference>
<evidence type="ECO:0000313" key="2">
    <source>
        <dbReference type="EMBL" id="EDO17639.1"/>
    </source>
</evidence>
<dbReference type="InParanoid" id="A7TJ70"/>
<dbReference type="EMBL" id="DS480400">
    <property type="protein sequence ID" value="EDO17639.1"/>
    <property type="molecule type" value="Genomic_DNA"/>
</dbReference>
<dbReference type="HOGENOM" id="CLU_022457_1_3_1"/>
<dbReference type="GO" id="GO:0051237">
    <property type="term" value="P:maintenance of RNA location"/>
    <property type="evidence" value="ECO:0007669"/>
    <property type="project" value="EnsemblFungi"/>
</dbReference>
<evidence type="ECO:0000259" key="1">
    <source>
        <dbReference type="PROSITE" id="PS50006"/>
    </source>
</evidence>
<organism evidence="3">
    <name type="scientific">Vanderwaltozyma polyspora (strain ATCC 22028 / DSM 70294 / BCRC 21397 / CBS 2163 / NBRC 10782 / NRRL Y-8283 / UCD 57-17)</name>
    <name type="common">Kluyveromyces polysporus</name>
    <dbReference type="NCBI Taxonomy" id="436907"/>
    <lineage>
        <taxon>Eukaryota</taxon>
        <taxon>Fungi</taxon>
        <taxon>Dikarya</taxon>
        <taxon>Ascomycota</taxon>
        <taxon>Saccharomycotina</taxon>
        <taxon>Saccharomycetes</taxon>
        <taxon>Saccharomycetales</taxon>
        <taxon>Saccharomycetaceae</taxon>
        <taxon>Vanderwaltozyma</taxon>
    </lineage>
</organism>
<feature type="domain" description="FHA" evidence="1">
    <location>
        <begin position="104"/>
        <end position="182"/>
    </location>
</feature>
<dbReference type="CDD" id="cd22681">
    <property type="entry name" value="FHA_PML1-like"/>
    <property type="match status" value="1"/>
</dbReference>
<dbReference type="InterPro" id="IPR000253">
    <property type="entry name" value="FHA_dom"/>
</dbReference>
<dbReference type="GeneID" id="5545877"/>
<keyword evidence="3" id="KW-1185">Reference proteome</keyword>
<dbReference type="PROSITE" id="PS50006">
    <property type="entry name" value="FHA_DOMAIN"/>
    <property type="match status" value="1"/>
</dbReference>
<dbReference type="GO" id="GO:0006406">
    <property type="term" value="P:mRNA export from nucleus"/>
    <property type="evidence" value="ECO:0007669"/>
    <property type="project" value="EnsemblFungi"/>
</dbReference>
<dbReference type="KEGG" id="vpo:Kpol_1004p12"/>
<dbReference type="SUPFAM" id="SSF49879">
    <property type="entry name" value="SMAD/FHA domain"/>
    <property type="match status" value="1"/>
</dbReference>
<dbReference type="SMART" id="SM00240">
    <property type="entry name" value="FHA"/>
    <property type="match status" value="1"/>
</dbReference>